<evidence type="ECO:0000256" key="1">
    <source>
        <dbReference type="ARBA" id="ARBA00022786"/>
    </source>
</evidence>
<keyword evidence="1" id="KW-0833">Ubl conjugation pathway</keyword>
<evidence type="ECO:0000259" key="3">
    <source>
        <dbReference type="PROSITE" id="PS50271"/>
    </source>
</evidence>
<sequence length="95" mass="10978">MSPAGCPHVNSFKVDNWKQNLRLIYQCFVWSGSAETRKRKAKSCICHMCGAHLNRLHSCLYCVFFACFSKKHIHEHAKSKRHNLALVPPLMRLLP</sequence>
<feature type="domain" description="UBP-type" evidence="3">
    <location>
        <begin position="4"/>
        <end position="95"/>
    </location>
</feature>
<dbReference type="Gene3D" id="3.30.40.10">
    <property type="entry name" value="Zinc/RING finger domain, C3HC4 (zinc finger)"/>
    <property type="match status" value="1"/>
</dbReference>
<dbReference type="Proteomes" id="UP001345963">
    <property type="component" value="Unassembled WGS sequence"/>
</dbReference>
<proteinExistence type="predicted"/>
<name>A0ABU7A9B0_9TELE</name>
<comment type="caution">
    <text evidence="4">The sequence shown here is derived from an EMBL/GenBank/DDBJ whole genome shotgun (WGS) entry which is preliminary data.</text>
</comment>
<keyword evidence="2" id="KW-0479">Metal-binding</keyword>
<dbReference type="PROSITE" id="PS50271">
    <property type="entry name" value="ZF_UBP"/>
    <property type="match status" value="1"/>
</dbReference>
<keyword evidence="4" id="KW-0378">Hydrolase</keyword>
<reference evidence="4 5" key="1">
    <citation type="submission" date="2021-07" db="EMBL/GenBank/DDBJ databases">
        <authorList>
            <person name="Palmer J.M."/>
        </authorList>
    </citation>
    <scope>NUCLEOTIDE SEQUENCE [LARGE SCALE GENOMIC DNA]</scope>
    <source>
        <strain evidence="4 5">AT_MEX2019</strain>
        <tissue evidence="4">Muscle</tissue>
    </source>
</reference>
<keyword evidence="2" id="KW-0862">Zinc</keyword>
<dbReference type="GO" id="GO:0016787">
    <property type="term" value="F:hydrolase activity"/>
    <property type="evidence" value="ECO:0007669"/>
    <property type="project" value="UniProtKB-KW"/>
</dbReference>
<accession>A0ABU7A9B0</accession>
<evidence type="ECO:0000313" key="5">
    <source>
        <dbReference type="Proteomes" id="UP001345963"/>
    </source>
</evidence>
<dbReference type="SUPFAM" id="SSF57850">
    <property type="entry name" value="RING/U-box"/>
    <property type="match status" value="1"/>
</dbReference>
<dbReference type="EMBL" id="JAHUTI010009919">
    <property type="protein sequence ID" value="MED6234722.1"/>
    <property type="molecule type" value="Genomic_DNA"/>
</dbReference>
<evidence type="ECO:0000256" key="2">
    <source>
        <dbReference type="PROSITE-ProRule" id="PRU00502"/>
    </source>
</evidence>
<dbReference type="InterPro" id="IPR013083">
    <property type="entry name" value="Znf_RING/FYVE/PHD"/>
</dbReference>
<dbReference type="Pfam" id="PF02148">
    <property type="entry name" value="zf-UBP"/>
    <property type="match status" value="1"/>
</dbReference>
<keyword evidence="2" id="KW-0863">Zinc-finger</keyword>
<evidence type="ECO:0000313" key="4">
    <source>
        <dbReference type="EMBL" id="MED6234722.1"/>
    </source>
</evidence>
<keyword evidence="5" id="KW-1185">Reference proteome</keyword>
<organism evidence="4 5">
    <name type="scientific">Ataeniobius toweri</name>
    <dbReference type="NCBI Taxonomy" id="208326"/>
    <lineage>
        <taxon>Eukaryota</taxon>
        <taxon>Metazoa</taxon>
        <taxon>Chordata</taxon>
        <taxon>Craniata</taxon>
        <taxon>Vertebrata</taxon>
        <taxon>Euteleostomi</taxon>
        <taxon>Actinopterygii</taxon>
        <taxon>Neopterygii</taxon>
        <taxon>Teleostei</taxon>
        <taxon>Neoteleostei</taxon>
        <taxon>Acanthomorphata</taxon>
        <taxon>Ovalentaria</taxon>
        <taxon>Atherinomorphae</taxon>
        <taxon>Cyprinodontiformes</taxon>
        <taxon>Goodeidae</taxon>
        <taxon>Ataeniobius</taxon>
    </lineage>
</organism>
<dbReference type="InterPro" id="IPR001607">
    <property type="entry name" value="Znf_UBP"/>
</dbReference>
<gene>
    <name evidence="4" type="primary">USP22_4</name>
    <name evidence="4" type="ORF">ATANTOWER_030693</name>
</gene>
<protein>
    <submittedName>
        <fullName evidence="4">Ubiquitin carboxyl-terminal hydrolase 22</fullName>
    </submittedName>
</protein>